<feature type="domain" description="Helicase ATP-binding" evidence="18">
    <location>
        <begin position="88"/>
        <end position="267"/>
    </location>
</feature>
<dbReference type="Gene3D" id="3.40.50.300">
    <property type="entry name" value="P-loop containing nucleotide triphosphate hydrolases"/>
    <property type="match status" value="2"/>
</dbReference>
<dbReference type="SMART" id="SM00957">
    <property type="entry name" value="SecA_DEAD"/>
    <property type="match status" value="1"/>
</dbReference>
<evidence type="ECO:0000259" key="19">
    <source>
        <dbReference type="PROSITE" id="PS51194"/>
    </source>
</evidence>
<dbReference type="CDD" id="cd18803">
    <property type="entry name" value="SF2_C_secA"/>
    <property type="match status" value="1"/>
</dbReference>
<feature type="domain" description="Helicase C-terminal" evidence="19">
    <location>
        <begin position="431"/>
        <end position="626"/>
    </location>
</feature>
<dbReference type="GO" id="GO:0006605">
    <property type="term" value="P:protein targeting"/>
    <property type="evidence" value="ECO:0007669"/>
    <property type="project" value="UniProtKB-UniRule"/>
</dbReference>
<name>A0A0G1PDC1_9BACT</name>
<evidence type="ECO:0000256" key="10">
    <source>
        <dbReference type="ARBA" id="ARBA00022840"/>
    </source>
</evidence>
<dbReference type="Pfam" id="PF02810">
    <property type="entry name" value="SEC-C"/>
    <property type="match status" value="1"/>
</dbReference>
<dbReference type="NCBIfam" id="NF009538">
    <property type="entry name" value="PRK12904.1"/>
    <property type="match status" value="1"/>
</dbReference>
<keyword evidence="8 15" id="KW-0547">Nucleotide-binding</keyword>
<dbReference type="SUPFAM" id="SSF81767">
    <property type="entry name" value="Pre-protein crosslinking domain of SecA"/>
    <property type="match status" value="1"/>
</dbReference>
<dbReference type="CDD" id="cd17928">
    <property type="entry name" value="DEXDc_SecA"/>
    <property type="match status" value="1"/>
</dbReference>
<dbReference type="GO" id="GO:0005829">
    <property type="term" value="C:cytosol"/>
    <property type="evidence" value="ECO:0007669"/>
    <property type="project" value="TreeGrafter"/>
</dbReference>
<dbReference type="GO" id="GO:0017038">
    <property type="term" value="P:protein import"/>
    <property type="evidence" value="ECO:0007669"/>
    <property type="project" value="InterPro"/>
</dbReference>
<feature type="binding site" evidence="15">
    <location>
        <position position="86"/>
    </location>
    <ligand>
        <name>ATP</name>
        <dbReference type="ChEBI" id="CHEBI:30616"/>
    </ligand>
</feature>
<evidence type="ECO:0000256" key="13">
    <source>
        <dbReference type="ARBA" id="ARBA00023010"/>
    </source>
</evidence>
<keyword evidence="14 15" id="KW-0472">Membrane</keyword>
<dbReference type="EMBL" id="LCKS01000001">
    <property type="protein sequence ID" value="KKU03428.1"/>
    <property type="molecule type" value="Genomic_DNA"/>
</dbReference>
<feature type="domain" description="SecA family profile" evidence="20">
    <location>
        <begin position="1"/>
        <end position="610"/>
    </location>
</feature>
<accession>A0A0G1PDC1</accession>
<protein>
    <recommendedName>
        <fullName evidence="15 16">Protein translocase subunit SecA</fullName>
        <ecNumber evidence="15">7.4.2.8</ecNumber>
    </recommendedName>
</protein>
<dbReference type="InterPro" id="IPR014001">
    <property type="entry name" value="Helicase_ATP-bd"/>
</dbReference>
<evidence type="ECO:0000256" key="3">
    <source>
        <dbReference type="ARBA" id="ARBA00007650"/>
    </source>
</evidence>
<dbReference type="InterPro" id="IPR011130">
    <property type="entry name" value="SecA_preprotein_X-link_dom"/>
</dbReference>
<evidence type="ECO:0000256" key="5">
    <source>
        <dbReference type="ARBA" id="ARBA00022475"/>
    </source>
</evidence>
<comment type="catalytic activity">
    <reaction evidence="15">
        <text>ATP + H2O + cellular proteinSide 1 = ADP + phosphate + cellular proteinSide 2.</text>
        <dbReference type="EC" id="7.4.2.8"/>
    </reaction>
</comment>
<dbReference type="InterPro" id="IPR027417">
    <property type="entry name" value="P-loop_NTPase"/>
</dbReference>
<dbReference type="FunFam" id="3.90.1440.10:FF:000003">
    <property type="entry name" value="Preprotein translocase SecA subunit"/>
    <property type="match status" value="1"/>
</dbReference>
<comment type="similarity">
    <text evidence="3 15 16">Belongs to the SecA family.</text>
</comment>
<evidence type="ECO:0000256" key="8">
    <source>
        <dbReference type="ARBA" id="ARBA00022741"/>
    </source>
</evidence>
<dbReference type="InterPro" id="IPR011116">
    <property type="entry name" value="SecA_Wing/Scaffold"/>
</dbReference>
<keyword evidence="9" id="KW-0862">Zinc</keyword>
<sequence>MFGFLNKFLDLNQKEIDRLNSRVDQVNSFTAKFKKLKKDEDFAAETAKFKNRLADGATLDELLPEAFAVAREASDRAIGLRPFDVQLMAAAAFHQGQIAEQKTGEGKTLSAVPALYLNSLSGKGAHLVTVNDYLARRDAGWNGPTFYLLGLSVGIIVHEQSFIYDPKYSDPTHGDDRLAHLRPVTRQEAYRADITYGTNNEFGFDYLRDNMVGTLPDMVQRGHHFAIVDEVDSILIDEARTPLIISAPDTEPTQKYYEFAKLVDRLSADTDYVIDEKHRTANLNEAGLSKVEGLLGITNLYEKDFETVHHLENALKARTLFLRDRHYVVRENQVVIVDEFTGRLMPGRRWSEGIHQAVEAKENVVIQQESKTLATISFQNYFRLYAKLAGMTGTAATEAEEFRKIYKLDVIVIPTNRPMIRADHADIVYKTTRAKYSALAEEIGRLHATGQPVLVGTTSIEKNEIVAELLKKKGVPHEILNAKNHEREAQIIAEAGRKEAVVIATNIAGRGVDIILGGRPPESQNKKALAKWQKDHDEVVKLGGLHVIGTERHESRRIDNQLRGRSGRQGDPGSTRFYLALDDDIMRIFGGEQVAKVMTMLKIPEDEPIEHGMVSRSIEQAQIKVEGFNFDARKHVVEYDDVMNKQREIVYGLRKRVLSGAISESEIISNIQSLLSNIVKSYAPRGIVESEVLPIVSALVEIVPFDDDSQKAISQQFKQSVVAEEIITSINQIIADAVTQRKSQVGEEVWKEIIKYAYLSSIDNLWIDHLDAVDDMREGIGLRGYGQRDPLVEYKGEAFSMFERLMAQIDSEFAKRLFRIQVGTQPASTPIPTTNLTTHHPQPSTPSSDNNDFLTAMQSLQKTSAENEHKKLGRNDPCWCKSGKKYKISSLAIAKGERIPAKYTCDGDNVNPPLEISGVPATAQSLVLTVDDPDAPAGIWNHWLMWNIDSQTTHIAEDSVPGGAVVGVNDFGTNNYGGPCPPSGTHRYFFKIFALDTILNLPSSCKRGDLDAALSGHIIDKSELMGKYSRSD</sequence>
<organism evidence="21 22">
    <name type="scientific">Candidatus Amesbacteria bacterium GW2011_GWC2_45_19</name>
    <dbReference type="NCBI Taxonomy" id="1618366"/>
    <lineage>
        <taxon>Bacteria</taxon>
        <taxon>Candidatus Amesiibacteriota</taxon>
    </lineage>
</organism>
<feature type="binding site" evidence="15">
    <location>
        <begin position="104"/>
        <end position="108"/>
    </location>
    <ligand>
        <name>ATP</name>
        <dbReference type="ChEBI" id="CHEBI:30616"/>
    </ligand>
</feature>
<keyword evidence="11 15" id="KW-0653">Protein transport</keyword>
<dbReference type="NCBIfam" id="TIGR00481">
    <property type="entry name" value="YbhB/YbcL family Raf kinase inhibitor-like protein"/>
    <property type="match status" value="1"/>
</dbReference>
<keyword evidence="12 15" id="KW-1278">Translocase</keyword>
<dbReference type="HAMAP" id="MF_01382">
    <property type="entry name" value="SecA"/>
    <property type="match status" value="1"/>
</dbReference>
<dbReference type="GO" id="GO:0046872">
    <property type="term" value="F:metal ion binding"/>
    <property type="evidence" value="ECO:0007669"/>
    <property type="project" value="UniProtKB-KW"/>
</dbReference>
<dbReference type="InterPro" id="IPR008914">
    <property type="entry name" value="PEBP"/>
</dbReference>
<evidence type="ECO:0000256" key="9">
    <source>
        <dbReference type="ARBA" id="ARBA00022833"/>
    </source>
</evidence>
<reference evidence="21 22" key="1">
    <citation type="journal article" date="2015" name="Nature">
        <title>rRNA introns, odd ribosomes, and small enigmatic genomes across a large radiation of phyla.</title>
        <authorList>
            <person name="Brown C.T."/>
            <person name="Hug L.A."/>
            <person name="Thomas B.C."/>
            <person name="Sharon I."/>
            <person name="Castelle C.J."/>
            <person name="Singh A."/>
            <person name="Wilkins M.J."/>
            <person name="Williams K.H."/>
            <person name="Banfield J.F."/>
        </authorList>
    </citation>
    <scope>NUCLEOTIDE SEQUENCE [LARGE SCALE GENOMIC DNA]</scope>
</reference>
<evidence type="ECO:0000256" key="15">
    <source>
        <dbReference type="HAMAP-Rule" id="MF_01382"/>
    </source>
</evidence>
<proteinExistence type="inferred from homology"/>
<evidence type="ECO:0000256" key="1">
    <source>
        <dbReference type="ARBA" id="ARBA00001947"/>
    </source>
</evidence>
<dbReference type="SUPFAM" id="SSF49777">
    <property type="entry name" value="PEBP-like"/>
    <property type="match status" value="1"/>
</dbReference>
<evidence type="ECO:0000256" key="2">
    <source>
        <dbReference type="ARBA" id="ARBA00004170"/>
    </source>
</evidence>
<comment type="function">
    <text evidence="15">Part of the Sec protein translocase complex. Interacts with the SecYEG preprotein conducting channel. Has a central role in coupling the hydrolysis of ATP to the transfer of proteins into and across the cell membrane, serving as an ATP-driven molecular motor driving the stepwise translocation of polypeptide chains across the membrane.</text>
</comment>
<dbReference type="GO" id="GO:0008564">
    <property type="term" value="F:protein-exporting ATPase activity"/>
    <property type="evidence" value="ECO:0007669"/>
    <property type="project" value="UniProtKB-EC"/>
</dbReference>
<evidence type="ECO:0000256" key="16">
    <source>
        <dbReference type="RuleBase" id="RU003874"/>
    </source>
</evidence>
<keyword evidence="5 15" id="KW-1003">Cell membrane</keyword>
<evidence type="ECO:0000259" key="18">
    <source>
        <dbReference type="PROSITE" id="PS51192"/>
    </source>
</evidence>
<evidence type="ECO:0000256" key="11">
    <source>
        <dbReference type="ARBA" id="ARBA00022927"/>
    </source>
</evidence>
<dbReference type="PROSITE" id="PS51192">
    <property type="entry name" value="HELICASE_ATP_BIND_1"/>
    <property type="match status" value="1"/>
</dbReference>
<dbReference type="AlphaFoldDB" id="A0A0G1PDC1"/>
<keyword evidence="10 15" id="KW-0067">ATP-binding</keyword>
<dbReference type="InterPro" id="IPR044722">
    <property type="entry name" value="SecA_SF2_C"/>
</dbReference>
<dbReference type="Gene3D" id="3.90.280.10">
    <property type="entry name" value="PEBP-like"/>
    <property type="match status" value="1"/>
</dbReference>
<dbReference type="PROSITE" id="PS51196">
    <property type="entry name" value="SECA_MOTOR_DEAD"/>
    <property type="match status" value="1"/>
</dbReference>
<evidence type="ECO:0000259" key="20">
    <source>
        <dbReference type="PROSITE" id="PS51196"/>
    </source>
</evidence>
<dbReference type="FunFam" id="3.40.50.300:FF:000113">
    <property type="entry name" value="Preprotein translocase subunit SecA"/>
    <property type="match status" value="1"/>
</dbReference>
<dbReference type="PROSITE" id="PS51194">
    <property type="entry name" value="HELICASE_CTER"/>
    <property type="match status" value="1"/>
</dbReference>
<feature type="binding site" evidence="15">
    <location>
        <position position="513"/>
    </location>
    <ligand>
        <name>ATP</name>
        <dbReference type="ChEBI" id="CHEBI:30616"/>
    </ligand>
</feature>
<dbReference type="InterPro" id="IPR005247">
    <property type="entry name" value="YbhB_YbcL/LppC-like"/>
</dbReference>
<dbReference type="InterPro" id="IPR036610">
    <property type="entry name" value="PEBP-like_sf"/>
</dbReference>
<dbReference type="EC" id="7.4.2.8" evidence="15"/>
<dbReference type="PANTHER" id="PTHR30612">
    <property type="entry name" value="SECA INNER MEMBRANE COMPONENT OF SEC PROTEIN SECRETION SYSTEM"/>
    <property type="match status" value="1"/>
</dbReference>
<dbReference type="GO" id="GO:0043952">
    <property type="term" value="P:protein transport by the Sec complex"/>
    <property type="evidence" value="ECO:0007669"/>
    <property type="project" value="TreeGrafter"/>
</dbReference>
<evidence type="ECO:0000256" key="6">
    <source>
        <dbReference type="ARBA" id="ARBA00022490"/>
    </source>
</evidence>
<dbReference type="InterPro" id="IPR001650">
    <property type="entry name" value="Helicase_C-like"/>
</dbReference>
<dbReference type="GO" id="GO:0031522">
    <property type="term" value="C:cell envelope Sec protein transport complex"/>
    <property type="evidence" value="ECO:0007669"/>
    <property type="project" value="UniProtKB-ARBA"/>
</dbReference>
<dbReference type="Pfam" id="PF07516">
    <property type="entry name" value="SecA_SW"/>
    <property type="match status" value="1"/>
</dbReference>
<dbReference type="Gene3D" id="3.10.450.50">
    <property type="match status" value="1"/>
</dbReference>
<evidence type="ECO:0000256" key="7">
    <source>
        <dbReference type="ARBA" id="ARBA00022723"/>
    </source>
</evidence>
<comment type="caution">
    <text evidence="21">The sequence shown here is derived from an EMBL/GenBank/DDBJ whole genome shotgun (WGS) entry which is preliminary data.</text>
</comment>
<evidence type="ECO:0000256" key="14">
    <source>
        <dbReference type="ARBA" id="ARBA00023136"/>
    </source>
</evidence>
<dbReference type="InterPro" id="IPR004027">
    <property type="entry name" value="SEC_C_motif"/>
</dbReference>
<dbReference type="Gene3D" id="3.90.1440.10">
    <property type="entry name" value="SecA, preprotein cross-linking domain"/>
    <property type="match status" value="1"/>
</dbReference>
<dbReference type="Pfam" id="PF21090">
    <property type="entry name" value="P-loop_SecA"/>
    <property type="match status" value="1"/>
</dbReference>
<keyword evidence="7" id="KW-0479">Metal-binding</keyword>
<dbReference type="InterPro" id="IPR000185">
    <property type="entry name" value="SecA"/>
</dbReference>
<dbReference type="InterPro" id="IPR014018">
    <property type="entry name" value="SecA_motor_DEAD"/>
</dbReference>
<comment type="cofactor">
    <cofactor evidence="1">
        <name>Zn(2+)</name>
        <dbReference type="ChEBI" id="CHEBI:29105"/>
    </cofactor>
</comment>
<dbReference type="GO" id="GO:0065002">
    <property type="term" value="P:intracellular protein transmembrane transport"/>
    <property type="evidence" value="ECO:0007669"/>
    <property type="project" value="UniProtKB-UniRule"/>
</dbReference>
<evidence type="ECO:0000313" key="21">
    <source>
        <dbReference type="EMBL" id="KKU03428.1"/>
    </source>
</evidence>
<evidence type="ECO:0000256" key="4">
    <source>
        <dbReference type="ARBA" id="ARBA00022448"/>
    </source>
</evidence>
<dbReference type="CDD" id="cd00865">
    <property type="entry name" value="PEBP_bact_arch"/>
    <property type="match status" value="1"/>
</dbReference>
<dbReference type="Pfam" id="PF01043">
    <property type="entry name" value="SecA_PP_bind"/>
    <property type="match status" value="1"/>
</dbReference>
<dbReference type="Proteomes" id="UP000034264">
    <property type="component" value="Unassembled WGS sequence"/>
</dbReference>
<dbReference type="InterPro" id="IPR036670">
    <property type="entry name" value="SecA_X-link_sf"/>
</dbReference>
<dbReference type="PATRIC" id="fig|1618366.3.peg.60"/>
<keyword evidence="4 15" id="KW-0813">Transport</keyword>
<comment type="subunit">
    <text evidence="15">Monomer and homodimer. Part of the essential Sec protein translocation apparatus which comprises SecA, SecYEG and auxiliary proteins SecDF. Other proteins may also be involved.</text>
</comment>
<dbReference type="GO" id="GO:0005886">
    <property type="term" value="C:plasma membrane"/>
    <property type="evidence" value="ECO:0007669"/>
    <property type="project" value="UniProtKB-SubCell"/>
</dbReference>
<dbReference type="InterPro" id="IPR036266">
    <property type="entry name" value="SecA_Wing/Scaffold_sf"/>
</dbReference>
<keyword evidence="6 15" id="KW-0963">Cytoplasm</keyword>
<dbReference type="Pfam" id="PF01161">
    <property type="entry name" value="PBP"/>
    <property type="match status" value="1"/>
</dbReference>
<dbReference type="PRINTS" id="PR00906">
    <property type="entry name" value="SECA"/>
</dbReference>
<dbReference type="GO" id="GO:0005524">
    <property type="term" value="F:ATP binding"/>
    <property type="evidence" value="ECO:0007669"/>
    <property type="project" value="UniProtKB-UniRule"/>
</dbReference>
<dbReference type="SMART" id="SM00958">
    <property type="entry name" value="SecA_PP_bind"/>
    <property type="match status" value="1"/>
</dbReference>
<dbReference type="Pfam" id="PF07517">
    <property type="entry name" value="SecA_DEAD"/>
    <property type="match status" value="1"/>
</dbReference>
<feature type="region of interest" description="Disordered" evidence="17">
    <location>
        <begin position="828"/>
        <end position="848"/>
    </location>
</feature>
<keyword evidence="13 15" id="KW-0811">Translocation</keyword>
<evidence type="ECO:0000256" key="17">
    <source>
        <dbReference type="SAM" id="MobiDB-lite"/>
    </source>
</evidence>
<dbReference type="PANTHER" id="PTHR30612:SF0">
    <property type="entry name" value="CHLOROPLAST PROTEIN-TRANSPORTING ATPASE"/>
    <property type="match status" value="1"/>
</dbReference>
<dbReference type="Gene3D" id="1.10.3060.10">
    <property type="entry name" value="Helical scaffold and wing domains of SecA"/>
    <property type="match status" value="1"/>
</dbReference>
<comment type="subcellular location">
    <subcellularLocation>
        <location evidence="15">Cell membrane</location>
        <topology evidence="15">Peripheral membrane protein</topology>
        <orientation evidence="15">Cytoplasmic side</orientation>
    </subcellularLocation>
    <subcellularLocation>
        <location evidence="15">Cytoplasm</location>
    </subcellularLocation>
    <subcellularLocation>
        <location evidence="2">Membrane</location>
        <topology evidence="2">Peripheral membrane protein</topology>
    </subcellularLocation>
    <text evidence="15">Distribution is 50-50.</text>
</comment>
<dbReference type="NCBIfam" id="TIGR00963">
    <property type="entry name" value="secA"/>
    <property type="match status" value="1"/>
</dbReference>
<dbReference type="SUPFAM" id="SSF52540">
    <property type="entry name" value="P-loop containing nucleoside triphosphate hydrolases"/>
    <property type="match status" value="2"/>
</dbReference>
<dbReference type="SUPFAM" id="SSF81886">
    <property type="entry name" value="Helical scaffold and wing domains of SecA"/>
    <property type="match status" value="1"/>
</dbReference>
<evidence type="ECO:0000256" key="12">
    <source>
        <dbReference type="ARBA" id="ARBA00022967"/>
    </source>
</evidence>
<dbReference type="SMART" id="SM00490">
    <property type="entry name" value="HELICc"/>
    <property type="match status" value="1"/>
</dbReference>
<gene>
    <name evidence="15" type="primary">secA</name>
    <name evidence="21" type="ORF">UX05_C0001G0057</name>
</gene>
<evidence type="ECO:0000313" key="22">
    <source>
        <dbReference type="Proteomes" id="UP000034264"/>
    </source>
</evidence>
<dbReference type="InterPro" id="IPR011115">
    <property type="entry name" value="SecA_DEAD"/>
</dbReference>